<evidence type="ECO:0000256" key="1">
    <source>
        <dbReference type="ARBA" id="ARBA00008455"/>
    </source>
</evidence>
<keyword evidence="2" id="KW-0865">Zymogen</keyword>
<dbReference type="Proteomes" id="UP001209570">
    <property type="component" value="Unassembled WGS sequence"/>
</dbReference>
<comment type="caution">
    <text evidence="5">The sequence shown here is derived from an EMBL/GenBank/DDBJ whole genome shotgun (WGS) entry which is preliminary data.</text>
</comment>
<dbReference type="GO" id="GO:0008234">
    <property type="term" value="F:cysteine-type peptidase activity"/>
    <property type="evidence" value="ECO:0007669"/>
    <property type="project" value="InterPro"/>
</dbReference>
<evidence type="ECO:0000256" key="2">
    <source>
        <dbReference type="ARBA" id="ARBA00023145"/>
    </source>
</evidence>
<dbReference type="PROSITE" id="PS00639">
    <property type="entry name" value="THIOL_PROTEASE_HIS"/>
    <property type="match status" value="1"/>
</dbReference>
<sequence length="370" mass="40760">MKIAAILSLAFAAFASAAVVPTEHHHRFLQERTSLEQELDAWKASPAGQFAKNNGLYEEPENTMFDEEAATAAREDQLRRLFLTKISMEQAQKENPNAVFSLASPFSLMTNEEFTAYVGRSSDRSPNFLRGLGEVEEVMHDDVVEEQEHHGRQLQTSVDWTKTSKCVPPVKNQGKCGSCWAFSGIASMESALCLRKGNMSLLSDQEMVSCNQRSSGCDGGWPQTVHSYARSNNGICSQESYPYISGTTKQSEACNLSSCKRVQFRVSSVNRVSARESSFLSAIRQQPISVVLAAGNPSWKQYKGGVVTYCNTTKLDHAVLAVGYDASSYKIKNSWGATWGMNGYIQLARQGEYQAACSMMNSQAVYPVVA</sequence>
<dbReference type="Gene3D" id="3.90.70.10">
    <property type="entry name" value="Cysteine proteinases"/>
    <property type="match status" value="1"/>
</dbReference>
<gene>
    <name evidence="5" type="ORF">P43SY_003332</name>
</gene>
<evidence type="ECO:0000256" key="3">
    <source>
        <dbReference type="SAM" id="SignalP"/>
    </source>
</evidence>
<dbReference type="SMART" id="SM00645">
    <property type="entry name" value="Pept_C1"/>
    <property type="match status" value="1"/>
</dbReference>
<keyword evidence="3" id="KW-0732">Signal</keyword>
<dbReference type="Pfam" id="PF00112">
    <property type="entry name" value="Peptidase_C1"/>
    <property type="match status" value="1"/>
</dbReference>
<dbReference type="SUPFAM" id="SSF54001">
    <property type="entry name" value="Cysteine proteinases"/>
    <property type="match status" value="1"/>
</dbReference>
<organism evidence="5 6">
    <name type="scientific">Pythium insidiosum</name>
    <name type="common">Pythiosis disease agent</name>
    <dbReference type="NCBI Taxonomy" id="114742"/>
    <lineage>
        <taxon>Eukaryota</taxon>
        <taxon>Sar</taxon>
        <taxon>Stramenopiles</taxon>
        <taxon>Oomycota</taxon>
        <taxon>Peronosporomycetes</taxon>
        <taxon>Pythiales</taxon>
        <taxon>Pythiaceae</taxon>
        <taxon>Pythium</taxon>
    </lineage>
</organism>
<dbReference type="InterPro" id="IPR025660">
    <property type="entry name" value="Pept_his_AS"/>
</dbReference>
<feature type="chain" id="PRO_5042066865" description="Peptidase C1A papain C-terminal domain-containing protein" evidence="3">
    <location>
        <begin position="18"/>
        <end position="370"/>
    </location>
</feature>
<dbReference type="InterPro" id="IPR038765">
    <property type="entry name" value="Papain-like_cys_pep_sf"/>
</dbReference>
<proteinExistence type="inferred from homology"/>
<dbReference type="PRINTS" id="PR00705">
    <property type="entry name" value="PAPAIN"/>
</dbReference>
<dbReference type="AlphaFoldDB" id="A0AAD5LXG3"/>
<dbReference type="InterPro" id="IPR000169">
    <property type="entry name" value="Pept_cys_AS"/>
</dbReference>
<name>A0AAD5LXG3_PYTIN</name>
<comment type="similarity">
    <text evidence="1">Belongs to the peptidase C1 family.</text>
</comment>
<dbReference type="GO" id="GO:0006508">
    <property type="term" value="P:proteolysis"/>
    <property type="evidence" value="ECO:0007669"/>
    <property type="project" value="InterPro"/>
</dbReference>
<feature type="signal peptide" evidence="3">
    <location>
        <begin position="1"/>
        <end position="17"/>
    </location>
</feature>
<protein>
    <recommendedName>
        <fullName evidence="4">Peptidase C1A papain C-terminal domain-containing protein</fullName>
    </recommendedName>
</protein>
<dbReference type="CDD" id="cd02248">
    <property type="entry name" value="Peptidase_C1A"/>
    <property type="match status" value="1"/>
</dbReference>
<evidence type="ECO:0000259" key="4">
    <source>
        <dbReference type="SMART" id="SM00645"/>
    </source>
</evidence>
<dbReference type="EMBL" id="JAKCXM010000289">
    <property type="protein sequence ID" value="KAJ0396591.1"/>
    <property type="molecule type" value="Genomic_DNA"/>
</dbReference>
<accession>A0AAD5LXG3</accession>
<keyword evidence="6" id="KW-1185">Reference proteome</keyword>
<evidence type="ECO:0000313" key="5">
    <source>
        <dbReference type="EMBL" id="KAJ0396591.1"/>
    </source>
</evidence>
<dbReference type="PANTHER" id="PTHR12411">
    <property type="entry name" value="CYSTEINE PROTEASE FAMILY C1-RELATED"/>
    <property type="match status" value="1"/>
</dbReference>
<dbReference type="PROSITE" id="PS00139">
    <property type="entry name" value="THIOL_PROTEASE_CYS"/>
    <property type="match status" value="1"/>
</dbReference>
<dbReference type="InterPro" id="IPR000668">
    <property type="entry name" value="Peptidase_C1A_C"/>
</dbReference>
<dbReference type="InterPro" id="IPR039417">
    <property type="entry name" value="Peptidase_C1A_papain-like"/>
</dbReference>
<evidence type="ECO:0000313" key="6">
    <source>
        <dbReference type="Proteomes" id="UP001209570"/>
    </source>
</evidence>
<dbReference type="InterPro" id="IPR013128">
    <property type="entry name" value="Peptidase_C1A"/>
</dbReference>
<feature type="domain" description="Peptidase C1A papain C-terminal" evidence="4">
    <location>
        <begin position="154"/>
        <end position="368"/>
    </location>
</feature>
<reference evidence="5" key="1">
    <citation type="submission" date="2021-12" db="EMBL/GenBank/DDBJ databases">
        <title>Prjna785345.</title>
        <authorList>
            <person name="Rujirawat T."/>
            <person name="Krajaejun T."/>
        </authorList>
    </citation>
    <scope>NUCLEOTIDE SEQUENCE</scope>
    <source>
        <strain evidence="5">Pi057C3</strain>
    </source>
</reference>